<accession>A0A927CMP3</accession>
<feature type="transmembrane region" description="Helical" evidence="9">
    <location>
        <begin position="81"/>
        <end position="102"/>
    </location>
</feature>
<organism evidence="10 11">
    <name type="scientific">Paenibacillus arenilitoris</name>
    <dbReference type="NCBI Taxonomy" id="2772299"/>
    <lineage>
        <taxon>Bacteria</taxon>
        <taxon>Bacillati</taxon>
        <taxon>Bacillota</taxon>
        <taxon>Bacilli</taxon>
        <taxon>Bacillales</taxon>
        <taxon>Paenibacillaceae</taxon>
        <taxon>Paenibacillus</taxon>
    </lineage>
</organism>
<name>A0A927CMP3_9BACL</name>
<dbReference type="EMBL" id="JACXIY010000019">
    <property type="protein sequence ID" value="MBD2870240.1"/>
    <property type="molecule type" value="Genomic_DNA"/>
</dbReference>
<feature type="compositionally biased region" description="Basic residues" evidence="8">
    <location>
        <begin position="491"/>
        <end position="500"/>
    </location>
</feature>
<keyword evidence="6 9" id="KW-1133">Transmembrane helix</keyword>
<comment type="similarity">
    <text evidence="2">Belongs to the BCCT transporter (TC 2.A.15) family.</text>
</comment>
<evidence type="ECO:0000256" key="3">
    <source>
        <dbReference type="ARBA" id="ARBA00022448"/>
    </source>
</evidence>
<feature type="transmembrane region" description="Helical" evidence="9">
    <location>
        <begin position="337"/>
        <end position="356"/>
    </location>
</feature>
<dbReference type="PROSITE" id="PS01303">
    <property type="entry name" value="BCCT"/>
    <property type="match status" value="1"/>
</dbReference>
<gene>
    <name evidence="10" type="ORF">IDH41_16795</name>
</gene>
<feature type="region of interest" description="Disordered" evidence="8">
    <location>
        <begin position="491"/>
        <end position="510"/>
    </location>
</feature>
<evidence type="ECO:0000256" key="6">
    <source>
        <dbReference type="ARBA" id="ARBA00022989"/>
    </source>
</evidence>
<keyword evidence="7 9" id="KW-0472">Membrane</keyword>
<keyword evidence="4" id="KW-1003">Cell membrane</keyword>
<dbReference type="GO" id="GO:0005886">
    <property type="term" value="C:plasma membrane"/>
    <property type="evidence" value="ECO:0007669"/>
    <property type="project" value="UniProtKB-SubCell"/>
</dbReference>
<comment type="subcellular location">
    <subcellularLocation>
        <location evidence="1">Cell membrane</location>
        <topology evidence="1">Multi-pass membrane protein</topology>
    </subcellularLocation>
</comment>
<dbReference type="AlphaFoldDB" id="A0A927CMP3"/>
<dbReference type="InterPro" id="IPR000060">
    <property type="entry name" value="BCCT_transptr"/>
</dbReference>
<keyword evidence="3" id="KW-0813">Transport</keyword>
<reference evidence="10" key="1">
    <citation type="submission" date="2020-09" db="EMBL/GenBank/DDBJ databases">
        <title>A novel bacterium of genus Paenibacillus, isolated from South China Sea.</title>
        <authorList>
            <person name="Huang H."/>
            <person name="Mo K."/>
            <person name="Hu Y."/>
        </authorList>
    </citation>
    <scope>NUCLEOTIDE SEQUENCE</scope>
    <source>
        <strain evidence="10">IB182493</strain>
    </source>
</reference>
<keyword evidence="11" id="KW-1185">Reference proteome</keyword>
<evidence type="ECO:0000256" key="4">
    <source>
        <dbReference type="ARBA" id="ARBA00022475"/>
    </source>
</evidence>
<dbReference type="PANTHER" id="PTHR30047">
    <property type="entry name" value="HIGH-AFFINITY CHOLINE TRANSPORT PROTEIN-RELATED"/>
    <property type="match status" value="1"/>
</dbReference>
<feature type="transmembrane region" description="Helical" evidence="9">
    <location>
        <begin position="131"/>
        <end position="151"/>
    </location>
</feature>
<feature type="transmembrane region" description="Helical" evidence="9">
    <location>
        <begin position="43"/>
        <end position="61"/>
    </location>
</feature>
<feature type="transmembrane region" description="Helical" evidence="9">
    <location>
        <begin position="461"/>
        <end position="484"/>
    </location>
</feature>
<proteinExistence type="inferred from homology"/>
<feature type="transmembrane region" description="Helical" evidence="9">
    <location>
        <begin position="434"/>
        <end position="455"/>
    </location>
</feature>
<feature type="transmembrane region" description="Helical" evidence="9">
    <location>
        <begin position="253"/>
        <end position="273"/>
    </location>
</feature>
<evidence type="ECO:0000256" key="7">
    <source>
        <dbReference type="ARBA" id="ARBA00023136"/>
    </source>
</evidence>
<dbReference type="PANTHER" id="PTHR30047:SF7">
    <property type="entry name" value="HIGH-AFFINITY CHOLINE TRANSPORT PROTEIN"/>
    <property type="match status" value="1"/>
</dbReference>
<feature type="transmembrane region" description="Helical" evidence="9">
    <location>
        <begin position="182"/>
        <end position="203"/>
    </location>
</feature>
<evidence type="ECO:0000256" key="5">
    <source>
        <dbReference type="ARBA" id="ARBA00022692"/>
    </source>
</evidence>
<feature type="transmembrane region" description="Helical" evidence="9">
    <location>
        <begin position="223"/>
        <end position="241"/>
    </location>
</feature>
<evidence type="ECO:0000256" key="1">
    <source>
        <dbReference type="ARBA" id="ARBA00004651"/>
    </source>
</evidence>
<dbReference type="Pfam" id="PF02028">
    <property type="entry name" value="BCCT"/>
    <property type="match status" value="1"/>
</dbReference>
<dbReference type="NCBIfam" id="TIGR00842">
    <property type="entry name" value="bcct"/>
    <property type="match status" value="1"/>
</dbReference>
<dbReference type="Proteomes" id="UP000632125">
    <property type="component" value="Unassembled WGS sequence"/>
</dbReference>
<evidence type="ECO:0000256" key="2">
    <source>
        <dbReference type="ARBA" id="ARBA00005658"/>
    </source>
</evidence>
<evidence type="ECO:0000313" key="11">
    <source>
        <dbReference type="Proteomes" id="UP000632125"/>
    </source>
</evidence>
<feature type="transmembrane region" description="Helical" evidence="9">
    <location>
        <begin position="308"/>
        <end position="325"/>
    </location>
</feature>
<keyword evidence="5 9" id="KW-0812">Transmembrane</keyword>
<evidence type="ECO:0000313" key="10">
    <source>
        <dbReference type="EMBL" id="MBD2870240.1"/>
    </source>
</evidence>
<feature type="transmembrane region" description="Helical" evidence="9">
    <location>
        <begin position="394"/>
        <end position="422"/>
    </location>
</feature>
<evidence type="ECO:0000256" key="8">
    <source>
        <dbReference type="SAM" id="MobiDB-lite"/>
    </source>
</evidence>
<dbReference type="GO" id="GO:0022857">
    <property type="term" value="F:transmembrane transporter activity"/>
    <property type="evidence" value="ECO:0007669"/>
    <property type="project" value="InterPro"/>
</dbReference>
<protein>
    <submittedName>
        <fullName evidence="10">BCCT family transporter</fullName>
    </submittedName>
</protein>
<evidence type="ECO:0000256" key="9">
    <source>
        <dbReference type="SAM" id="Phobius"/>
    </source>
</evidence>
<comment type="caution">
    <text evidence="10">The sequence shown here is derived from an EMBL/GenBank/DDBJ whole genome shotgun (WGS) entry which is preliminary data.</text>
</comment>
<sequence>MKVVLYISVAIIVVFVLWGAFMPSQLADTAAIVFQFAIDSFGWFYLLAMFGFLIFSLALAFGKYGRIKLGDDDDEPSYSLFAWFAMLFSTGMGIGLVFWGVAEPLSHFLTPPEGVAGGTAEAARVAMRYSFFHWGLHPWAIYTVVGLILAYHQFRKGRKGLISSTFYPLLGPRAEGPIGKAIDTLAIIATAFGVATSLGLGALQINGGLNAMFGLRNGTGPQIWIIAIVTVLFMLSATTGLDRGIKLLSTTNLWIAFALLVFVFLVGPTAFILDTLTSTLGFYVQNLIQMSLRLSPFSQSKWIGDWTLFYWAWWIAWAPFVGTFIARVSRGRTIKEFVLGVLLVPSLLGFLWFSVFGGTGLHMELFENVPLAAAAEKDVTSALFMTLKQLPLGMIASGIATLLIVIFFITSADSATFVLGMLSQQGNPNPTNKVKITWGVLQSTIAIVLLVSGGLNGLQTASIVTSLPFAVIIGGMCVALLKCLSEEDREHRKRERKRQKKLDQLIAESE</sequence>
<dbReference type="InterPro" id="IPR018093">
    <property type="entry name" value="BCCT_CS"/>
</dbReference>